<dbReference type="GO" id="GO:0043565">
    <property type="term" value="F:sequence-specific DNA binding"/>
    <property type="evidence" value="ECO:0007669"/>
    <property type="project" value="InterPro"/>
</dbReference>
<keyword evidence="3" id="KW-0804">Transcription</keyword>
<dbReference type="OrthoDB" id="9781630at2"/>
<keyword evidence="4" id="KW-0175">Coiled coil</keyword>
<dbReference type="AlphaFoldDB" id="A0A0L6U2Q5"/>
<protein>
    <submittedName>
        <fullName evidence="6">GntR family transcriptional regulator</fullName>
    </submittedName>
</protein>
<dbReference type="InterPro" id="IPR011711">
    <property type="entry name" value="GntR_C"/>
</dbReference>
<comment type="caution">
    <text evidence="6">The sequence shown here is derived from an EMBL/GenBank/DDBJ whole genome shotgun (WGS) entry which is preliminary data.</text>
</comment>
<reference evidence="7" key="1">
    <citation type="submission" date="2015-07" db="EMBL/GenBank/DDBJ databases">
        <title>Draft genome sequence of Acetobacterium bakii DSM 8293, a potential psychrophilic chemical producer through syngas fermentation.</title>
        <authorList>
            <person name="Song Y."/>
            <person name="Hwang S."/>
            <person name="Cho B.-K."/>
        </authorList>
    </citation>
    <scope>NUCLEOTIDE SEQUENCE [LARGE SCALE GENOMIC DNA]</scope>
    <source>
        <strain evidence="7">DSM 8239</strain>
    </source>
</reference>
<dbReference type="InterPro" id="IPR008920">
    <property type="entry name" value="TF_FadR/GntR_C"/>
</dbReference>
<dbReference type="SMART" id="SM00345">
    <property type="entry name" value="HTH_GNTR"/>
    <property type="match status" value="1"/>
</dbReference>
<evidence type="ECO:0000256" key="4">
    <source>
        <dbReference type="SAM" id="Coils"/>
    </source>
</evidence>
<dbReference type="PANTHER" id="PTHR43537">
    <property type="entry name" value="TRANSCRIPTIONAL REGULATOR, GNTR FAMILY"/>
    <property type="match status" value="1"/>
</dbReference>
<evidence type="ECO:0000256" key="3">
    <source>
        <dbReference type="ARBA" id="ARBA00023163"/>
    </source>
</evidence>
<dbReference type="EMBL" id="LGYO01000008">
    <property type="protein sequence ID" value="KNZ42786.1"/>
    <property type="molecule type" value="Genomic_DNA"/>
</dbReference>
<dbReference type="GO" id="GO:0003700">
    <property type="term" value="F:DNA-binding transcription factor activity"/>
    <property type="evidence" value="ECO:0007669"/>
    <property type="project" value="InterPro"/>
</dbReference>
<dbReference type="PRINTS" id="PR00033">
    <property type="entry name" value="HTHASNC"/>
</dbReference>
<keyword evidence="7" id="KW-1185">Reference proteome</keyword>
<dbReference type="PROSITE" id="PS50949">
    <property type="entry name" value="HTH_GNTR"/>
    <property type="match status" value="1"/>
</dbReference>
<evidence type="ECO:0000256" key="1">
    <source>
        <dbReference type="ARBA" id="ARBA00023015"/>
    </source>
</evidence>
<dbReference type="Proteomes" id="UP000036873">
    <property type="component" value="Unassembled WGS sequence"/>
</dbReference>
<evidence type="ECO:0000313" key="6">
    <source>
        <dbReference type="EMBL" id="KNZ42786.1"/>
    </source>
</evidence>
<sequence length="223" mass="25245">MQEEKKGLNLDISSCKPLREIVFETIRCAIITGELKPGQRLMEVQLAEEMGVSRTPVRESIRKLELEGLVKMVPRKGAYVTPMSVNDLKEMMEIRRALEGLAAELAAVNATAEEIEQLNVANQRFGEAALKNDEEGIIKYDMDIHEIIYKASGNMKLLQMINSLREQMQRFRSEYVHRIDDKTPLVNQHMEIIKGIECREGANANAAACEHIFSTGDNMLKLL</sequence>
<name>A0A0L6U2Q5_9FIRM</name>
<dbReference type="PATRIC" id="fig|52689.4.peg.3722"/>
<dbReference type="CDD" id="cd07377">
    <property type="entry name" value="WHTH_GntR"/>
    <property type="match status" value="1"/>
</dbReference>
<accession>A0A0L6U2Q5</accession>
<dbReference type="InterPro" id="IPR036388">
    <property type="entry name" value="WH-like_DNA-bd_sf"/>
</dbReference>
<dbReference type="SUPFAM" id="SSF46785">
    <property type="entry name" value="Winged helix' DNA-binding domain"/>
    <property type="match status" value="1"/>
</dbReference>
<dbReference type="Pfam" id="PF00392">
    <property type="entry name" value="GntR"/>
    <property type="match status" value="1"/>
</dbReference>
<feature type="domain" description="HTH gntR-type" evidence="5">
    <location>
        <begin position="16"/>
        <end position="83"/>
    </location>
</feature>
<evidence type="ECO:0000259" key="5">
    <source>
        <dbReference type="PROSITE" id="PS50949"/>
    </source>
</evidence>
<gene>
    <name evidence="6" type="ORF">AKG39_03400</name>
</gene>
<dbReference type="PRINTS" id="PR00035">
    <property type="entry name" value="HTHGNTR"/>
</dbReference>
<dbReference type="SUPFAM" id="SSF48008">
    <property type="entry name" value="GntR ligand-binding domain-like"/>
    <property type="match status" value="1"/>
</dbReference>
<keyword evidence="2" id="KW-0238">DNA-binding</keyword>
<dbReference type="STRING" id="52689.AKG39_03400"/>
<dbReference type="InterPro" id="IPR000524">
    <property type="entry name" value="Tscrpt_reg_HTH_GntR"/>
</dbReference>
<dbReference type="Gene3D" id="1.20.120.530">
    <property type="entry name" value="GntR ligand-binding domain-like"/>
    <property type="match status" value="1"/>
</dbReference>
<evidence type="ECO:0000313" key="7">
    <source>
        <dbReference type="Proteomes" id="UP000036873"/>
    </source>
</evidence>
<dbReference type="SMART" id="SM00895">
    <property type="entry name" value="FCD"/>
    <property type="match status" value="1"/>
</dbReference>
<organism evidence="6 7">
    <name type="scientific">Acetobacterium bakii</name>
    <dbReference type="NCBI Taxonomy" id="52689"/>
    <lineage>
        <taxon>Bacteria</taxon>
        <taxon>Bacillati</taxon>
        <taxon>Bacillota</taxon>
        <taxon>Clostridia</taxon>
        <taxon>Eubacteriales</taxon>
        <taxon>Eubacteriaceae</taxon>
        <taxon>Acetobacterium</taxon>
    </lineage>
</organism>
<dbReference type="Gene3D" id="1.10.10.10">
    <property type="entry name" value="Winged helix-like DNA-binding domain superfamily/Winged helix DNA-binding domain"/>
    <property type="match status" value="1"/>
</dbReference>
<feature type="coiled-coil region" evidence="4">
    <location>
        <begin position="91"/>
        <end position="118"/>
    </location>
</feature>
<dbReference type="InterPro" id="IPR000485">
    <property type="entry name" value="AsnC-type_HTH_dom"/>
</dbReference>
<dbReference type="RefSeq" id="WP_050738957.1">
    <property type="nucleotide sequence ID" value="NZ_LGYO01000008.1"/>
</dbReference>
<proteinExistence type="predicted"/>
<dbReference type="PANTHER" id="PTHR43537:SF24">
    <property type="entry name" value="GLUCONATE OPERON TRANSCRIPTIONAL REPRESSOR"/>
    <property type="match status" value="1"/>
</dbReference>
<evidence type="ECO:0000256" key="2">
    <source>
        <dbReference type="ARBA" id="ARBA00023125"/>
    </source>
</evidence>
<keyword evidence="1" id="KW-0805">Transcription regulation</keyword>
<dbReference type="Pfam" id="PF07729">
    <property type="entry name" value="FCD"/>
    <property type="match status" value="1"/>
</dbReference>
<dbReference type="InterPro" id="IPR036390">
    <property type="entry name" value="WH_DNA-bd_sf"/>
</dbReference>